<dbReference type="AlphaFoldDB" id="A0A0S6W6M0"/>
<accession>A0A0S6W6M0</accession>
<dbReference type="InterPro" id="IPR001173">
    <property type="entry name" value="Glyco_trans_2-like"/>
</dbReference>
<dbReference type="PANTHER" id="PTHR22916">
    <property type="entry name" value="GLYCOSYLTRANSFERASE"/>
    <property type="match status" value="1"/>
</dbReference>
<evidence type="ECO:0000313" key="2">
    <source>
        <dbReference type="EMBL" id="GAK55301.1"/>
    </source>
</evidence>
<dbReference type="Pfam" id="PF00535">
    <property type="entry name" value="Glycos_transf_2"/>
    <property type="match status" value="1"/>
</dbReference>
<dbReference type="EMBL" id="DF820463">
    <property type="protein sequence ID" value="GAK55301.1"/>
    <property type="molecule type" value="Genomic_DNA"/>
</dbReference>
<proteinExistence type="predicted"/>
<reference evidence="2 3" key="1">
    <citation type="journal article" date="2015" name="PeerJ">
        <title>First genomic representation of candidate bacterial phylum KSB3 points to enhanced environmental sensing as a trigger of wastewater bulking.</title>
        <authorList>
            <person name="Sekiguchi Y."/>
            <person name="Ohashi A."/>
            <person name="Parks D.H."/>
            <person name="Yamauchi T."/>
            <person name="Tyson G.W."/>
            <person name="Hugenholtz P."/>
        </authorList>
    </citation>
    <scope>NUCLEOTIDE SEQUENCE [LARGE SCALE GENOMIC DNA]</scope>
</reference>
<dbReference type="HOGENOM" id="CLU_025996_21_0_0"/>
<dbReference type="CDD" id="cd06433">
    <property type="entry name" value="GT_2_WfgS_like"/>
    <property type="match status" value="1"/>
</dbReference>
<gene>
    <name evidence="2" type="ORF">U27_02133</name>
</gene>
<organism evidence="2 3">
    <name type="scientific">Vecturithrix granuli</name>
    <dbReference type="NCBI Taxonomy" id="1499967"/>
    <lineage>
        <taxon>Bacteria</taxon>
        <taxon>Candidatus Moduliflexota</taxon>
        <taxon>Candidatus Vecturitrichia</taxon>
        <taxon>Candidatus Vecturitrichales</taxon>
        <taxon>Candidatus Vecturitrichaceae</taxon>
        <taxon>Candidatus Vecturithrix</taxon>
    </lineage>
</organism>
<keyword evidence="3" id="KW-1185">Reference proteome</keyword>
<dbReference type="Proteomes" id="UP000030661">
    <property type="component" value="Unassembled WGS sequence"/>
</dbReference>
<feature type="domain" description="Glycosyltransferase 2-like" evidence="1">
    <location>
        <begin position="14"/>
        <end position="110"/>
    </location>
</feature>
<dbReference type="Gene3D" id="3.90.550.10">
    <property type="entry name" value="Spore Coat Polysaccharide Biosynthesis Protein SpsA, Chain A"/>
    <property type="match status" value="1"/>
</dbReference>
<name>A0A0S6W6M0_VECG1</name>
<sequence>MKSLHNTKTLPKISIATPSFNQAQFLEATIQSILSQNYPNLEYIIIDGGSTDGSVDIIKKYEKYVHFWCSEPDNGHYAALNKGFSRTTGEIMAWLNSDDMYCPWVLRTVASIFSTCPQVEWLTTLSPCIWDYYGFCEKVEHIAGYSKEAFLEGRCLAWVPESLGWIQQESTFWRRSLWEKAGGYVSTDFALAGDFELWSRFYMHAELYGVPSPLGGFRYQHTQKTFHQKQYVQEARQIVKKVRSPANWTPNFKRRIIVFLKLHKIPKLKNYFWPTYRYSGKKVVRRHPETPDGFWEIETYHFYD</sequence>
<dbReference type="STRING" id="1499967.U27_02133"/>
<protein>
    <recommendedName>
        <fullName evidence="1">Glycosyltransferase 2-like domain-containing protein</fullName>
    </recommendedName>
</protein>
<dbReference type="InterPro" id="IPR029044">
    <property type="entry name" value="Nucleotide-diphossugar_trans"/>
</dbReference>
<evidence type="ECO:0000313" key="3">
    <source>
        <dbReference type="Proteomes" id="UP000030661"/>
    </source>
</evidence>
<evidence type="ECO:0000259" key="1">
    <source>
        <dbReference type="Pfam" id="PF00535"/>
    </source>
</evidence>
<dbReference type="eggNOG" id="COG1216">
    <property type="taxonomic scope" value="Bacteria"/>
</dbReference>
<dbReference type="SUPFAM" id="SSF53448">
    <property type="entry name" value="Nucleotide-diphospho-sugar transferases"/>
    <property type="match status" value="1"/>
</dbReference>
<dbReference type="PANTHER" id="PTHR22916:SF65">
    <property type="entry name" value="SLR1065 PROTEIN"/>
    <property type="match status" value="1"/>
</dbReference>